<organism evidence="12 13">
    <name type="scientific">Nibrella viscosa</name>
    <dbReference type="NCBI Taxonomy" id="1084524"/>
    <lineage>
        <taxon>Bacteria</taxon>
        <taxon>Pseudomonadati</taxon>
        <taxon>Bacteroidota</taxon>
        <taxon>Cytophagia</taxon>
        <taxon>Cytophagales</taxon>
        <taxon>Spirosomataceae</taxon>
        <taxon>Nibrella</taxon>
    </lineage>
</organism>
<dbReference type="Gene3D" id="3.20.20.150">
    <property type="entry name" value="Divalent-metal-dependent TIM barrel enzymes"/>
    <property type="match status" value="1"/>
</dbReference>
<evidence type="ECO:0000256" key="3">
    <source>
        <dbReference type="ARBA" id="ARBA00011958"/>
    </source>
</evidence>
<feature type="binding site" evidence="9">
    <location>
        <position position="352"/>
    </location>
    <ligand>
        <name>Mg(2+)</name>
        <dbReference type="ChEBI" id="CHEBI:18420"/>
        <label>1</label>
    </ligand>
</feature>
<feature type="binding site" evidence="9">
    <location>
        <position position="281"/>
    </location>
    <ligand>
        <name>Mg(2+)</name>
        <dbReference type="ChEBI" id="CHEBI:18420"/>
        <label>1</label>
    </ligand>
</feature>
<accession>A0ABP8KLD3</accession>
<keyword evidence="9" id="KW-0963">Cytoplasm</keyword>
<dbReference type="PANTHER" id="PTHR48408">
    <property type="match status" value="1"/>
</dbReference>
<evidence type="ECO:0000256" key="5">
    <source>
        <dbReference type="ARBA" id="ARBA00022723"/>
    </source>
</evidence>
<keyword evidence="9" id="KW-0460">Magnesium</keyword>
<comment type="subcellular location">
    <subcellularLocation>
        <location evidence="9 11">Cytoplasm</location>
    </subcellularLocation>
</comment>
<evidence type="ECO:0000256" key="7">
    <source>
        <dbReference type="ARBA" id="ARBA00023277"/>
    </source>
</evidence>
<dbReference type="GO" id="GO:0016853">
    <property type="term" value="F:isomerase activity"/>
    <property type="evidence" value="ECO:0007669"/>
    <property type="project" value="UniProtKB-KW"/>
</dbReference>
<protein>
    <recommendedName>
        <fullName evidence="3 9">Xylose isomerase</fullName>
        <ecNumber evidence="3 9">5.3.1.5</ecNumber>
    </recommendedName>
</protein>
<dbReference type="PANTHER" id="PTHR48408:SF1">
    <property type="entry name" value="XYLOSE ISOMERASE"/>
    <property type="match status" value="1"/>
</dbReference>
<sequence length="449" mass="50254">MSTLSPVSPITLGDTEYFKGVNAIGYEGPASRNPLAFKWYNPDLIVGGRTLREQLRFAISYWHTFCGTGGDPFGPGTRIFPWDQASDALTRARHKMDAAFEFFTKIGAPYYCFHDIDLVDEGSSAREYEQRLQAIVEYARQKQQASGVKLLWGTANVFSNPRYMNGASTNPDFAVVAYAGTQVKNAIDATIALNGENYVFWGGREGYMSLLNTNMKREVEHLARFLTMARDYARKQGFTGTFFIEPKPMEPTKHQYDYDAATVIGFLRQYGLDKDFQLNIEVNHATLAGHTFDHELQVAADAGMLGSIDANRGDYQNGWDTDQFPINLYELIEAALVIHQAGGIKPGGINFDAKVRRNSTDPEDLFVAHISGMDAFARAFIVADRILRESDYLTFRTGRYASFDGGPGKAFEEGTLSLDDLRAYTLENGEPPLRSGKQEWLESLINQYI</sequence>
<proteinExistence type="inferred from homology"/>
<gene>
    <name evidence="12" type="primary">xylA_2</name>
    <name evidence="9" type="synonym">xylA</name>
    <name evidence="12" type="ORF">GCM10023187_34150</name>
</gene>
<evidence type="ECO:0000256" key="9">
    <source>
        <dbReference type="HAMAP-Rule" id="MF_00455"/>
    </source>
</evidence>
<dbReference type="NCBIfam" id="NF003998">
    <property type="entry name" value="PRK05474.1"/>
    <property type="match status" value="1"/>
</dbReference>
<comment type="subunit">
    <text evidence="2 9 11">Homotetramer.</text>
</comment>
<comment type="catalytic activity">
    <reaction evidence="8 9 10">
        <text>alpha-D-xylose = alpha-D-xylulofuranose</text>
        <dbReference type="Rhea" id="RHEA:22816"/>
        <dbReference type="ChEBI" id="CHEBI:28518"/>
        <dbReference type="ChEBI" id="CHEBI:188998"/>
        <dbReference type="EC" id="5.3.1.5"/>
    </reaction>
</comment>
<feature type="binding site" evidence="9">
    <location>
        <position position="322"/>
    </location>
    <ligand>
        <name>Mg(2+)</name>
        <dbReference type="ChEBI" id="CHEBI:18420"/>
        <label>2</label>
    </ligand>
</feature>
<evidence type="ECO:0000313" key="13">
    <source>
        <dbReference type="Proteomes" id="UP001500936"/>
    </source>
</evidence>
<dbReference type="EMBL" id="BAABHB010000006">
    <property type="protein sequence ID" value="GAA4410014.1"/>
    <property type="molecule type" value="Genomic_DNA"/>
</dbReference>
<feature type="binding site" evidence="9">
    <location>
        <position position="320"/>
    </location>
    <ligand>
        <name>Mg(2+)</name>
        <dbReference type="ChEBI" id="CHEBI:18420"/>
        <label>2</label>
    </ligand>
</feature>
<keyword evidence="13" id="KW-1185">Reference proteome</keyword>
<dbReference type="InterPro" id="IPR001998">
    <property type="entry name" value="Xylose_isomerase"/>
</dbReference>
<feature type="binding site" evidence="9">
    <location>
        <position position="245"/>
    </location>
    <ligand>
        <name>Mg(2+)</name>
        <dbReference type="ChEBI" id="CHEBI:18420"/>
        <label>1</label>
    </ligand>
</feature>
<feature type="binding site" evidence="9">
    <location>
        <position position="284"/>
    </location>
    <ligand>
        <name>Mg(2+)</name>
        <dbReference type="ChEBI" id="CHEBI:18420"/>
        <label>2</label>
    </ligand>
</feature>
<dbReference type="HAMAP" id="MF_00455">
    <property type="entry name" value="Xylose_isom_A"/>
    <property type="match status" value="1"/>
</dbReference>
<evidence type="ECO:0000256" key="8">
    <source>
        <dbReference type="ARBA" id="ARBA00033659"/>
    </source>
</evidence>
<feature type="binding site" evidence="9">
    <location>
        <position position="309"/>
    </location>
    <ligand>
        <name>Mg(2+)</name>
        <dbReference type="ChEBI" id="CHEBI:18420"/>
        <label>1</label>
    </ligand>
</feature>
<reference evidence="13" key="1">
    <citation type="journal article" date="2019" name="Int. J. Syst. Evol. Microbiol.">
        <title>The Global Catalogue of Microorganisms (GCM) 10K type strain sequencing project: providing services to taxonomists for standard genome sequencing and annotation.</title>
        <authorList>
            <consortium name="The Broad Institute Genomics Platform"/>
            <consortium name="The Broad Institute Genome Sequencing Center for Infectious Disease"/>
            <person name="Wu L."/>
            <person name="Ma J."/>
        </authorList>
    </citation>
    <scope>NUCLEOTIDE SEQUENCE [LARGE SCALE GENOMIC DNA]</scope>
    <source>
        <strain evidence="13">JCM 17925</strain>
    </source>
</reference>
<keyword evidence="7 9" id="KW-0119">Carbohydrate metabolism</keyword>
<evidence type="ECO:0000256" key="2">
    <source>
        <dbReference type="ARBA" id="ARBA00011881"/>
    </source>
</evidence>
<keyword evidence="6 9" id="KW-0413">Isomerase</keyword>
<feature type="binding site" evidence="9">
    <location>
        <position position="281"/>
    </location>
    <ligand>
        <name>Mg(2+)</name>
        <dbReference type="ChEBI" id="CHEBI:18420"/>
        <label>2</label>
    </ligand>
</feature>
<dbReference type="PROSITE" id="PS51415">
    <property type="entry name" value="XYLOSE_ISOMERASE"/>
    <property type="match status" value="1"/>
</dbReference>
<evidence type="ECO:0000256" key="1">
    <source>
        <dbReference type="ARBA" id="ARBA00005765"/>
    </source>
</evidence>
<keyword evidence="5 9" id="KW-0479">Metal-binding</keyword>
<evidence type="ECO:0000256" key="4">
    <source>
        <dbReference type="ARBA" id="ARBA00022629"/>
    </source>
</evidence>
<evidence type="ECO:0000256" key="10">
    <source>
        <dbReference type="RuleBase" id="RU000609"/>
    </source>
</evidence>
<feature type="active site" evidence="9">
    <location>
        <position position="114"/>
    </location>
</feature>
<name>A0ABP8KLD3_9BACT</name>
<dbReference type="RefSeq" id="WP_345269067.1">
    <property type="nucleotide sequence ID" value="NZ_BAABHB010000006.1"/>
</dbReference>
<dbReference type="SUPFAM" id="SSF51658">
    <property type="entry name" value="Xylose isomerase-like"/>
    <property type="match status" value="1"/>
</dbReference>
<dbReference type="InterPro" id="IPR036237">
    <property type="entry name" value="Xyl_isomerase-like_sf"/>
</dbReference>
<dbReference type="EC" id="5.3.1.5" evidence="3 9"/>
<feature type="active site" evidence="9">
    <location>
        <position position="117"/>
    </location>
</feature>
<evidence type="ECO:0000256" key="6">
    <source>
        <dbReference type="ARBA" id="ARBA00023235"/>
    </source>
</evidence>
<dbReference type="Proteomes" id="UP001500936">
    <property type="component" value="Unassembled WGS sequence"/>
</dbReference>
<comment type="caution">
    <text evidence="12">The sequence shown here is derived from an EMBL/GenBank/DDBJ whole genome shotgun (WGS) entry which is preliminary data.</text>
</comment>
<keyword evidence="4 9" id="KW-0859">Xylose metabolism</keyword>
<evidence type="ECO:0000256" key="11">
    <source>
        <dbReference type="RuleBase" id="RU000610"/>
    </source>
</evidence>
<comment type="cofactor">
    <cofactor evidence="9">
        <name>Mg(2+)</name>
        <dbReference type="ChEBI" id="CHEBI:18420"/>
    </cofactor>
    <text evidence="9">Binds 2 magnesium ions per subunit.</text>
</comment>
<comment type="similarity">
    <text evidence="1 9 10">Belongs to the xylose isomerase family.</text>
</comment>
<evidence type="ECO:0000313" key="12">
    <source>
        <dbReference type="EMBL" id="GAA4410014.1"/>
    </source>
</evidence>
<dbReference type="NCBIfam" id="TIGR02630">
    <property type="entry name" value="xylose_isom_A"/>
    <property type="match status" value="1"/>
</dbReference>
<dbReference type="PRINTS" id="PR00688">
    <property type="entry name" value="XYLOSISMRASE"/>
</dbReference>
<dbReference type="InterPro" id="IPR013452">
    <property type="entry name" value="Xylose_isom_bac"/>
</dbReference>